<keyword evidence="4 5" id="KW-0687">Ribonucleoprotein</keyword>
<dbReference type="InterPro" id="IPR000218">
    <property type="entry name" value="Ribosomal_uL14"/>
</dbReference>
<dbReference type="SMART" id="SM01374">
    <property type="entry name" value="Ribosomal_L14"/>
    <property type="match status" value="1"/>
</dbReference>
<dbReference type="Proteomes" id="UP001497512">
    <property type="component" value="Chromosome 4"/>
</dbReference>
<organism evidence="6 7">
    <name type="scientific">Sphagnum troendelagicum</name>
    <dbReference type="NCBI Taxonomy" id="128251"/>
    <lineage>
        <taxon>Eukaryota</taxon>
        <taxon>Viridiplantae</taxon>
        <taxon>Streptophyta</taxon>
        <taxon>Embryophyta</taxon>
        <taxon>Bryophyta</taxon>
        <taxon>Sphagnophytina</taxon>
        <taxon>Sphagnopsida</taxon>
        <taxon>Sphagnales</taxon>
        <taxon>Sphagnaceae</taxon>
        <taxon>Sphagnum</taxon>
    </lineage>
</organism>
<dbReference type="Gene3D" id="2.40.150.20">
    <property type="entry name" value="Ribosomal protein L14"/>
    <property type="match status" value="1"/>
</dbReference>
<accession>A0ABP0UK46</accession>
<evidence type="ECO:0000256" key="1">
    <source>
        <dbReference type="ARBA" id="ARBA00010745"/>
    </source>
</evidence>
<evidence type="ECO:0000313" key="6">
    <source>
        <dbReference type="EMBL" id="CAK9223535.1"/>
    </source>
</evidence>
<dbReference type="PANTHER" id="PTHR11761">
    <property type="entry name" value="50S/60S RIBOSOMAL PROTEIN L14/L23"/>
    <property type="match status" value="1"/>
</dbReference>
<proteinExistence type="inferred from homology"/>
<evidence type="ECO:0000256" key="2">
    <source>
        <dbReference type="ARBA" id="ARBA00022884"/>
    </source>
</evidence>
<evidence type="ECO:0000256" key="4">
    <source>
        <dbReference type="ARBA" id="ARBA00023274"/>
    </source>
</evidence>
<protein>
    <recommendedName>
        <fullName evidence="8">Ribosomal protein L14</fullName>
    </recommendedName>
</protein>
<keyword evidence="7" id="KW-1185">Reference proteome</keyword>
<evidence type="ECO:0008006" key="8">
    <source>
        <dbReference type="Google" id="ProtNLM"/>
    </source>
</evidence>
<dbReference type="PANTHER" id="PTHR11761:SF3">
    <property type="entry name" value="LARGE RIBOSOMAL SUBUNIT PROTEIN UL14M"/>
    <property type="match status" value="1"/>
</dbReference>
<gene>
    <name evidence="6" type="ORF">CSSPTR1EN2_LOCUS16880</name>
</gene>
<evidence type="ECO:0000313" key="7">
    <source>
        <dbReference type="Proteomes" id="UP001497512"/>
    </source>
</evidence>
<dbReference type="InterPro" id="IPR036853">
    <property type="entry name" value="Ribosomal_uL14_sf"/>
</dbReference>
<evidence type="ECO:0000256" key="3">
    <source>
        <dbReference type="ARBA" id="ARBA00022980"/>
    </source>
</evidence>
<keyword evidence="2" id="KW-0694">RNA-binding</keyword>
<sequence length="66" mass="7452">MIQTLTYFNVANNSGAQKLMCIRILGANNRKFVHIDDVIIVVVKEAILNMPLKKLEVVRGCNCTYL</sequence>
<keyword evidence="3 5" id="KW-0689">Ribosomal protein</keyword>
<name>A0ABP0UK46_9BRYO</name>
<comment type="similarity">
    <text evidence="1 5">Belongs to the universal ribosomal protein uL14 family.</text>
</comment>
<reference evidence="6" key="1">
    <citation type="submission" date="2024-02" db="EMBL/GenBank/DDBJ databases">
        <authorList>
            <consortium name="ELIXIR-Norway"/>
            <consortium name="Elixir Norway"/>
        </authorList>
    </citation>
    <scope>NUCLEOTIDE SEQUENCE</scope>
</reference>
<evidence type="ECO:0000256" key="5">
    <source>
        <dbReference type="RuleBase" id="RU003949"/>
    </source>
</evidence>
<dbReference type="SUPFAM" id="SSF50193">
    <property type="entry name" value="Ribosomal protein L14"/>
    <property type="match status" value="1"/>
</dbReference>
<dbReference type="Pfam" id="PF00238">
    <property type="entry name" value="Ribosomal_L14"/>
    <property type="match status" value="1"/>
</dbReference>
<dbReference type="EMBL" id="OZ019896">
    <property type="protein sequence ID" value="CAK9223535.1"/>
    <property type="molecule type" value="Genomic_DNA"/>
</dbReference>